<sequence length="93" mass="11069">MAWGRNITKALFESDCQVVIDCIRNEDQQCLWEIEALVVDIRQWAAHRNWSFFWVCRQQNSAAHWMPSNCIDRILNVNIFNVNHVVFHLVLQI</sequence>
<accession>A0ACC0P098</accession>
<evidence type="ECO:0000313" key="2">
    <source>
        <dbReference type="Proteomes" id="UP001062846"/>
    </source>
</evidence>
<proteinExistence type="predicted"/>
<dbReference type="EMBL" id="CM046391">
    <property type="protein sequence ID" value="KAI8558422.1"/>
    <property type="molecule type" value="Genomic_DNA"/>
</dbReference>
<protein>
    <submittedName>
        <fullName evidence="1">Uncharacterized protein</fullName>
    </submittedName>
</protein>
<reference evidence="1" key="1">
    <citation type="submission" date="2022-02" db="EMBL/GenBank/DDBJ databases">
        <title>Plant Genome Project.</title>
        <authorList>
            <person name="Zhang R.-G."/>
        </authorList>
    </citation>
    <scope>NUCLEOTIDE SEQUENCE</scope>
    <source>
        <strain evidence="1">AT1</strain>
    </source>
</reference>
<gene>
    <name evidence="1" type="ORF">RHMOL_Rhmol04G0091900</name>
</gene>
<name>A0ACC0P098_RHOML</name>
<dbReference type="Proteomes" id="UP001062846">
    <property type="component" value="Chromosome 4"/>
</dbReference>
<comment type="caution">
    <text evidence="1">The sequence shown here is derived from an EMBL/GenBank/DDBJ whole genome shotgun (WGS) entry which is preliminary data.</text>
</comment>
<organism evidence="1 2">
    <name type="scientific">Rhododendron molle</name>
    <name type="common">Chinese azalea</name>
    <name type="synonym">Azalea mollis</name>
    <dbReference type="NCBI Taxonomy" id="49168"/>
    <lineage>
        <taxon>Eukaryota</taxon>
        <taxon>Viridiplantae</taxon>
        <taxon>Streptophyta</taxon>
        <taxon>Embryophyta</taxon>
        <taxon>Tracheophyta</taxon>
        <taxon>Spermatophyta</taxon>
        <taxon>Magnoliopsida</taxon>
        <taxon>eudicotyledons</taxon>
        <taxon>Gunneridae</taxon>
        <taxon>Pentapetalae</taxon>
        <taxon>asterids</taxon>
        <taxon>Ericales</taxon>
        <taxon>Ericaceae</taxon>
        <taxon>Ericoideae</taxon>
        <taxon>Rhodoreae</taxon>
        <taxon>Rhododendron</taxon>
    </lineage>
</organism>
<keyword evidence="2" id="KW-1185">Reference proteome</keyword>
<evidence type="ECO:0000313" key="1">
    <source>
        <dbReference type="EMBL" id="KAI8558422.1"/>
    </source>
</evidence>